<keyword evidence="6" id="KW-1185">Reference proteome</keyword>
<dbReference type="InterPro" id="IPR050445">
    <property type="entry name" value="Bact_polysacc_biosynth/exp"/>
</dbReference>
<dbReference type="GO" id="GO:0004715">
    <property type="term" value="F:non-membrane spanning protein tyrosine kinase activity"/>
    <property type="evidence" value="ECO:0007669"/>
    <property type="project" value="UniProtKB-EC"/>
</dbReference>
<dbReference type="Proteomes" id="UP000095495">
    <property type="component" value="Unassembled WGS sequence"/>
</dbReference>
<dbReference type="EMBL" id="CVRR01000082">
    <property type="protein sequence ID" value="CRL42936.1"/>
    <property type="molecule type" value="Genomic_DNA"/>
</dbReference>
<dbReference type="GO" id="GO:0005886">
    <property type="term" value="C:plasma membrane"/>
    <property type="evidence" value="ECO:0007669"/>
    <property type="project" value="TreeGrafter"/>
</dbReference>
<evidence type="ECO:0000256" key="1">
    <source>
        <dbReference type="ARBA" id="ARBA00022741"/>
    </source>
</evidence>
<dbReference type="Pfam" id="PF01656">
    <property type="entry name" value="CbiA"/>
    <property type="match status" value="1"/>
</dbReference>
<dbReference type="Proteomes" id="UP000049979">
    <property type="component" value="Unassembled WGS sequence"/>
</dbReference>
<proteinExistence type="predicted"/>
<dbReference type="EC" id="2.7.10.2" evidence="5"/>
<dbReference type="SUPFAM" id="SSF52540">
    <property type="entry name" value="P-loop containing nucleoside triphosphate hydrolases"/>
    <property type="match status" value="1"/>
</dbReference>
<keyword evidence="5" id="KW-0808">Transferase</keyword>
<dbReference type="RefSeq" id="WP_055068842.1">
    <property type="nucleotide sequence ID" value="NZ_CP173697.1"/>
</dbReference>
<evidence type="ECO:0000256" key="2">
    <source>
        <dbReference type="ARBA" id="ARBA00022840"/>
    </source>
</evidence>
<dbReference type="AlphaFoldDB" id="A0A0M6WZD6"/>
<name>A0A0M6WZD6_9FIRM</name>
<accession>A0A0M6WZD6</accession>
<dbReference type="Gene3D" id="3.40.50.300">
    <property type="entry name" value="P-loop containing nucleotide triphosphate hydrolases"/>
    <property type="match status" value="1"/>
</dbReference>
<dbReference type="NCBIfam" id="TIGR01007">
    <property type="entry name" value="eps_fam"/>
    <property type="match status" value="1"/>
</dbReference>
<dbReference type="InterPro" id="IPR027417">
    <property type="entry name" value="P-loop_NTPase"/>
</dbReference>
<gene>
    <name evidence="5" type="primary">cpsD_2</name>
    <name evidence="5" type="ORF">ERS852420_03130</name>
    <name evidence="4" type="ORF">M72_17561</name>
</gene>
<dbReference type="PANTHER" id="PTHR32309:SF13">
    <property type="entry name" value="FERRIC ENTEROBACTIN TRANSPORT PROTEIN FEPE"/>
    <property type="match status" value="1"/>
</dbReference>
<dbReference type="InterPro" id="IPR002586">
    <property type="entry name" value="CobQ/CobB/MinD/ParA_Nub-bd_dom"/>
</dbReference>
<keyword evidence="1" id="KW-0547">Nucleotide-binding</keyword>
<keyword evidence="2" id="KW-0067">ATP-binding</keyword>
<dbReference type="EMBL" id="CYXV01000016">
    <property type="protein sequence ID" value="CUN16351.1"/>
    <property type="molecule type" value="Genomic_DNA"/>
</dbReference>
<evidence type="ECO:0000313" key="6">
    <source>
        <dbReference type="Proteomes" id="UP000049979"/>
    </source>
</evidence>
<protein>
    <submittedName>
        <fullName evidence="5">Tyrosine-protein kinase CpsD</fullName>
        <ecNumber evidence="5">2.7.10.2</ecNumber>
    </submittedName>
</protein>
<evidence type="ECO:0000313" key="5">
    <source>
        <dbReference type="EMBL" id="CUN16351.1"/>
    </source>
</evidence>
<reference evidence="4" key="1">
    <citation type="submission" date="2015-05" db="EMBL/GenBank/DDBJ databases">
        <authorList>
            <person name="Wang D.B."/>
            <person name="Wang M."/>
        </authorList>
    </citation>
    <scope>NUCLEOTIDE SEQUENCE [LARGE SCALE GENOMIC DNA]</scope>
    <source>
        <strain evidence="4">M72</strain>
    </source>
</reference>
<reference evidence="6" key="2">
    <citation type="submission" date="2015-05" db="EMBL/GenBank/DDBJ databases">
        <authorList>
            <consortium name="Pathogen Informatics"/>
        </authorList>
    </citation>
    <scope>NUCLEOTIDE SEQUENCE [LARGE SCALE GENOMIC DNA]</scope>
    <source>
        <strain evidence="5 7">2789STDY5608863</strain>
        <strain evidence="6">M72</strain>
    </source>
</reference>
<dbReference type="STRING" id="301302.ERS852420_03130"/>
<keyword evidence="5" id="KW-0418">Kinase</keyword>
<sequence>MKSVTFENLKKQNYTMKESLRALKTNIQFCGDDICTIVVTSAMPNEGKSTVTMDLARSFSESGKRVLLIDTDMRKSVYVGRLRAVASDGREIYGLSHFLSGQRKLEDVLYGTTIPGLFMIFAGPSVPNPTEILEKKYFTELLNFAKEHFDYVLLDCAPIGAAIDAAVIAKHCDGAILVIAQGMASGRLIQTVKKQMEASGVRVLGAVLNKVRMKKNGYEGGYYGGYYGSYYGNYGEHHEKNA</sequence>
<dbReference type="CDD" id="cd05387">
    <property type="entry name" value="BY-kinase"/>
    <property type="match status" value="1"/>
</dbReference>
<evidence type="ECO:0000313" key="7">
    <source>
        <dbReference type="Proteomes" id="UP000095495"/>
    </source>
</evidence>
<evidence type="ECO:0000313" key="4">
    <source>
        <dbReference type="EMBL" id="CRL42936.1"/>
    </source>
</evidence>
<dbReference type="GO" id="GO:0005524">
    <property type="term" value="F:ATP binding"/>
    <property type="evidence" value="ECO:0007669"/>
    <property type="project" value="UniProtKB-KW"/>
</dbReference>
<organism evidence="4 6">
    <name type="scientific">Roseburia faecis</name>
    <dbReference type="NCBI Taxonomy" id="301302"/>
    <lineage>
        <taxon>Bacteria</taxon>
        <taxon>Bacillati</taxon>
        <taxon>Bacillota</taxon>
        <taxon>Clostridia</taxon>
        <taxon>Lachnospirales</taxon>
        <taxon>Lachnospiraceae</taxon>
        <taxon>Roseburia</taxon>
    </lineage>
</organism>
<dbReference type="PANTHER" id="PTHR32309">
    <property type="entry name" value="TYROSINE-PROTEIN KINASE"/>
    <property type="match status" value="1"/>
</dbReference>
<dbReference type="OrthoDB" id="9794577at2"/>
<dbReference type="InterPro" id="IPR005702">
    <property type="entry name" value="Wzc-like_C"/>
</dbReference>
<evidence type="ECO:0000259" key="3">
    <source>
        <dbReference type="Pfam" id="PF01656"/>
    </source>
</evidence>
<feature type="domain" description="CobQ/CobB/MinD/ParA nucleotide binding" evidence="3">
    <location>
        <begin position="37"/>
        <end position="214"/>
    </location>
</feature>